<keyword evidence="2" id="KW-1185">Reference proteome</keyword>
<gene>
    <name evidence="1" type="ORF">FLO80_19510</name>
</gene>
<dbReference type="Proteomes" id="UP000325291">
    <property type="component" value="Unassembled WGS sequence"/>
</dbReference>
<reference evidence="1 2" key="1">
    <citation type="submission" date="2019-07" db="EMBL/GenBank/DDBJ databases">
        <title>Aquicoccus porphyridii gen. nov., sp. nov., isolated from a small marine red alga, Porphyridium marinum.</title>
        <authorList>
            <person name="Liu L."/>
        </authorList>
    </citation>
    <scope>NUCLEOTIDE SEQUENCE [LARGE SCALE GENOMIC DNA]</scope>
    <source>
        <strain evidence="1 2">L1 8-17</strain>
    </source>
</reference>
<evidence type="ECO:0008006" key="3">
    <source>
        <dbReference type="Google" id="ProtNLM"/>
    </source>
</evidence>
<dbReference type="AlphaFoldDB" id="A0A5A9YY96"/>
<organism evidence="1 2">
    <name type="scientific">Aquicoccus porphyridii</name>
    <dbReference type="NCBI Taxonomy" id="1852029"/>
    <lineage>
        <taxon>Bacteria</taxon>
        <taxon>Pseudomonadati</taxon>
        <taxon>Pseudomonadota</taxon>
        <taxon>Alphaproteobacteria</taxon>
        <taxon>Rhodobacterales</taxon>
        <taxon>Paracoccaceae</taxon>
        <taxon>Aquicoccus</taxon>
    </lineage>
</organism>
<accession>A0A5A9YY96</accession>
<protein>
    <recommendedName>
        <fullName evidence="3">DUF4258 domain-containing protein</fullName>
    </recommendedName>
</protein>
<evidence type="ECO:0000313" key="1">
    <source>
        <dbReference type="EMBL" id="KAA0909846.1"/>
    </source>
</evidence>
<dbReference type="EMBL" id="VINQ01000023">
    <property type="protein sequence ID" value="KAA0909846.1"/>
    <property type="molecule type" value="Genomic_DNA"/>
</dbReference>
<name>A0A5A9YY96_9RHOB</name>
<comment type="caution">
    <text evidence="1">The sequence shown here is derived from an EMBL/GenBank/DDBJ whole genome shotgun (WGS) entry which is preliminary data.</text>
</comment>
<dbReference type="RefSeq" id="WP_146611042.1">
    <property type="nucleotide sequence ID" value="NZ_VINQ01000023.1"/>
</dbReference>
<proteinExistence type="predicted"/>
<evidence type="ECO:0000313" key="2">
    <source>
        <dbReference type="Proteomes" id="UP000325291"/>
    </source>
</evidence>
<sequence>MKLKLTPHAAMRFAQRGFRDGDAELIMAIGTEVEGGYLMREKDVREAEAWLKRQAHKLRRLVGKRVIVAGDMIVTAYHARPSKQWHLLRQAREYN</sequence>